<reference evidence="3" key="2">
    <citation type="submission" date="2020-09" db="EMBL/GenBank/DDBJ databases">
        <authorList>
            <person name="Sun Q."/>
            <person name="Zhou Y."/>
        </authorList>
    </citation>
    <scope>NUCLEOTIDE SEQUENCE</scope>
    <source>
        <strain evidence="3">CGMCC 1.15360</strain>
    </source>
</reference>
<reference evidence="3" key="1">
    <citation type="journal article" date="2014" name="Int. J. Syst. Evol. Microbiol.">
        <title>Complete genome sequence of Corynebacterium casei LMG S-19264T (=DSM 44701T), isolated from a smear-ripened cheese.</title>
        <authorList>
            <consortium name="US DOE Joint Genome Institute (JGI-PGF)"/>
            <person name="Walter F."/>
            <person name="Albersmeier A."/>
            <person name="Kalinowski J."/>
            <person name="Ruckert C."/>
        </authorList>
    </citation>
    <scope>NUCLEOTIDE SEQUENCE</scope>
    <source>
        <strain evidence="3">CGMCC 1.15360</strain>
    </source>
</reference>
<organism evidence="3 4">
    <name type="scientific">Croceicoccus mobilis</name>
    <dbReference type="NCBI Taxonomy" id="1703339"/>
    <lineage>
        <taxon>Bacteria</taxon>
        <taxon>Pseudomonadati</taxon>
        <taxon>Pseudomonadota</taxon>
        <taxon>Alphaproteobacteria</taxon>
        <taxon>Sphingomonadales</taxon>
        <taxon>Erythrobacteraceae</taxon>
        <taxon>Croceicoccus</taxon>
    </lineage>
</organism>
<evidence type="ECO:0000313" key="4">
    <source>
        <dbReference type="Proteomes" id="UP000612349"/>
    </source>
</evidence>
<keyword evidence="4" id="KW-1185">Reference proteome</keyword>
<dbReference type="Gene3D" id="2.30.30.240">
    <property type="entry name" value="PRC-barrel domain"/>
    <property type="match status" value="1"/>
</dbReference>
<dbReference type="InterPro" id="IPR011033">
    <property type="entry name" value="PRC_barrel-like_sf"/>
</dbReference>
<evidence type="ECO:0000259" key="2">
    <source>
        <dbReference type="Pfam" id="PF05239"/>
    </source>
</evidence>
<name>A0A916ZB54_9SPHN</name>
<protein>
    <submittedName>
        <fullName evidence="3">Photosystem reaction center subunit H</fullName>
    </submittedName>
</protein>
<dbReference type="EMBL" id="BMIP01000013">
    <property type="protein sequence ID" value="GGD83316.1"/>
    <property type="molecule type" value="Genomic_DNA"/>
</dbReference>
<dbReference type="Proteomes" id="UP000612349">
    <property type="component" value="Unassembled WGS sequence"/>
</dbReference>
<evidence type="ECO:0000313" key="3">
    <source>
        <dbReference type="EMBL" id="GGD83316.1"/>
    </source>
</evidence>
<dbReference type="RefSeq" id="WP_229665576.1">
    <property type="nucleotide sequence ID" value="NZ_BMIP01000013.1"/>
</dbReference>
<sequence>MANTADRLMDEIQSPTANEGVKRKARDEGHNLIASDRVEGTAVYRPNGDKIGKVHHMMIGKRSGLVEYVIMNFGGFLGLGEEHRPIPWDALDYDPKLGGYVVSAVDDVLQNSPLYTEENEPDWDREYGTYVFGYWGVPYM</sequence>
<dbReference type="SUPFAM" id="SSF50346">
    <property type="entry name" value="PRC-barrel domain"/>
    <property type="match status" value="1"/>
</dbReference>
<dbReference type="Pfam" id="PF05239">
    <property type="entry name" value="PRC"/>
    <property type="match status" value="1"/>
</dbReference>
<feature type="region of interest" description="Disordered" evidence="1">
    <location>
        <begin position="1"/>
        <end position="26"/>
    </location>
</feature>
<comment type="caution">
    <text evidence="3">The sequence shown here is derived from an EMBL/GenBank/DDBJ whole genome shotgun (WGS) entry which is preliminary data.</text>
</comment>
<dbReference type="PANTHER" id="PTHR36505">
    <property type="entry name" value="BLR1072 PROTEIN"/>
    <property type="match status" value="1"/>
</dbReference>
<accession>A0A916ZB54</accession>
<dbReference type="AlphaFoldDB" id="A0A916ZB54"/>
<dbReference type="InterPro" id="IPR027275">
    <property type="entry name" value="PRC-brl_dom"/>
</dbReference>
<feature type="domain" description="PRC-barrel" evidence="2">
    <location>
        <begin position="33"/>
        <end position="107"/>
    </location>
</feature>
<dbReference type="PANTHER" id="PTHR36505:SF1">
    <property type="entry name" value="BLR1072 PROTEIN"/>
    <property type="match status" value="1"/>
</dbReference>
<gene>
    <name evidence="3" type="ORF">GCM10010990_36760</name>
</gene>
<proteinExistence type="predicted"/>
<evidence type="ECO:0000256" key="1">
    <source>
        <dbReference type="SAM" id="MobiDB-lite"/>
    </source>
</evidence>